<dbReference type="AlphaFoldDB" id="A0A917CY30"/>
<evidence type="ECO:0000313" key="9">
    <source>
        <dbReference type="EMBL" id="GGF99516.1"/>
    </source>
</evidence>
<comment type="cofactor">
    <cofactor evidence="1 6">
        <name>(R)-lipoate</name>
        <dbReference type="ChEBI" id="CHEBI:83088"/>
    </cofactor>
</comment>
<keyword evidence="10" id="KW-1185">Reference proteome</keyword>
<keyword evidence="3 6" id="KW-0808">Transferase</keyword>
<sequence length="442" mass="46322">MAELIVMPKLGLTMTEGTISNWRKAEGDTVAQGDILFDVETDKISNEVEAKLGGVLRKIIVEEGTVDIFQPVAVIGDANEDISALLGGGVMPVAEQVGTPADAGAAAATAGEASVHAASGRIKASPYAKKTAAGLSVDLQQVKGTGPQGRITEGDVRKYAIEGGSGAAPKVKISPAAAKEAAALGIDPSGLHKEGRIMKEDIRSIAAASSQTAVQAAVQEVKRVPMNSMRKIIAKRMLESQAVSPAVTYNMKLDTTALGALRQQLKDTLKVTYTDLLVSIVARSLLEFPLLNCSIEGTELVMRNYVNIGVAVGLEEGLVVPVVKNAYQKGLAEISQDVKRLAAGARSNTLTSDDLTGGTFTITNLGMYGMESFSPIINQPEVAILGVNAIVDTPVAINGEIIIRPLMNISLTADHRAVDGAVAAQFMQKIKAYVENPALLLL</sequence>
<dbReference type="InterPro" id="IPR003016">
    <property type="entry name" value="2-oxoA_DH_lipoyl-BS"/>
</dbReference>
<dbReference type="GO" id="GO:0031405">
    <property type="term" value="F:lipoic acid binding"/>
    <property type="evidence" value="ECO:0007669"/>
    <property type="project" value="TreeGrafter"/>
</dbReference>
<gene>
    <name evidence="9" type="primary">acoC</name>
    <name evidence="9" type="ORF">GCM10010912_50390</name>
</gene>
<keyword evidence="9" id="KW-0670">Pyruvate</keyword>
<dbReference type="PROSITE" id="PS00189">
    <property type="entry name" value="LIPOYL"/>
    <property type="match status" value="1"/>
</dbReference>
<dbReference type="RefSeq" id="WP_189029800.1">
    <property type="nucleotide sequence ID" value="NZ_BMKR01000028.1"/>
</dbReference>
<evidence type="ECO:0000256" key="4">
    <source>
        <dbReference type="ARBA" id="ARBA00022823"/>
    </source>
</evidence>
<dbReference type="Gene3D" id="4.10.320.10">
    <property type="entry name" value="E3-binding domain"/>
    <property type="match status" value="2"/>
</dbReference>
<dbReference type="GO" id="GO:0005737">
    <property type="term" value="C:cytoplasm"/>
    <property type="evidence" value="ECO:0007669"/>
    <property type="project" value="TreeGrafter"/>
</dbReference>
<protein>
    <recommendedName>
        <fullName evidence="6">Dihydrolipoamide acetyltransferase component of pyruvate dehydrogenase complex</fullName>
        <ecNumber evidence="6">2.3.1.-</ecNumber>
    </recommendedName>
</protein>
<dbReference type="Pfam" id="PF00364">
    <property type="entry name" value="Biotin_lipoyl"/>
    <property type="match status" value="1"/>
</dbReference>
<dbReference type="InterPro" id="IPR001078">
    <property type="entry name" value="2-oxoacid_DH_actylTfrase"/>
</dbReference>
<dbReference type="InterPro" id="IPR011053">
    <property type="entry name" value="Single_hybrid_motif"/>
</dbReference>
<keyword evidence="4 6" id="KW-0450">Lipoyl</keyword>
<dbReference type="PANTHER" id="PTHR43178:SF5">
    <property type="entry name" value="LIPOAMIDE ACYLTRANSFERASE COMPONENT OF BRANCHED-CHAIN ALPHA-KETO ACID DEHYDROGENASE COMPLEX, MITOCHONDRIAL"/>
    <property type="match status" value="1"/>
</dbReference>
<evidence type="ECO:0000256" key="3">
    <source>
        <dbReference type="ARBA" id="ARBA00022679"/>
    </source>
</evidence>
<reference evidence="9" key="2">
    <citation type="submission" date="2020-09" db="EMBL/GenBank/DDBJ databases">
        <authorList>
            <person name="Sun Q."/>
            <person name="Zhou Y."/>
        </authorList>
    </citation>
    <scope>NUCLEOTIDE SEQUENCE</scope>
    <source>
        <strain evidence="9">CGMCC 1.16134</strain>
    </source>
</reference>
<comment type="similarity">
    <text evidence="2 6">Belongs to the 2-oxoacid dehydrogenase family.</text>
</comment>
<dbReference type="EMBL" id="BMKR01000028">
    <property type="protein sequence ID" value="GGF99516.1"/>
    <property type="molecule type" value="Genomic_DNA"/>
</dbReference>
<dbReference type="PROSITE" id="PS50968">
    <property type="entry name" value="BIOTINYL_LIPOYL"/>
    <property type="match status" value="1"/>
</dbReference>
<dbReference type="Pfam" id="PF02817">
    <property type="entry name" value="E3_binding"/>
    <property type="match status" value="2"/>
</dbReference>
<accession>A0A917CY30</accession>
<evidence type="ECO:0000313" key="10">
    <source>
        <dbReference type="Proteomes" id="UP000637643"/>
    </source>
</evidence>
<comment type="caution">
    <text evidence="9">The sequence shown here is derived from an EMBL/GenBank/DDBJ whole genome shotgun (WGS) entry which is preliminary data.</text>
</comment>
<dbReference type="PANTHER" id="PTHR43178">
    <property type="entry name" value="DIHYDROLIPOAMIDE ACETYLTRANSFERASE COMPONENT OF PYRUVATE DEHYDROGENASE COMPLEX"/>
    <property type="match status" value="1"/>
</dbReference>
<reference evidence="9" key="1">
    <citation type="journal article" date="2014" name="Int. J. Syst. Evol. Microbiol.">
        <title>Complete genome sequence of Corynebacterium casei LMG S-19264T (=DSM 44701T), isolated from a smear-ripened cheese.</title>
        <authorList>
            <consortium name="US DOE Joint Genome Institute (JGI-PGF)"/>
            <person name="Walter F."/>
            <person name="Albersmeier A."/>
            <person name="Kalinowski J."/>
            <person name="Ruckert C."/>
        </authorList>
    </citation>
    <scope>NUCLEOTIDE SEQUENCE</scope>
    <source>
        <strain evidence="9">CGMCC 1.16134</strain>
    </source>
</reference>
<evidence type="ECO:0000256" key="1">
    <source>
        <dbReference type="ARBA" id="ARBA00001938"/>
    </source>
</evidence>
<dbReference type="Pfam" id="PF00198">
    <property type="entry name" value="2-oxoacid_dh"/>
    <property type="match status" value="1"/>
</dbReference>
<dbReference type="InterPro" id="IPR050743">
    <property type="entry name" value="2-oxoacid_DH_E2_comp"/>
</dbReference>
<organism evidence="9 10">
    <name type="scientific">Paenibacillus albidus</name>
    <dbReference type="NCBI Taxonomy" id="2041023"/>
    <lineage>
        <taxon>Bacteria</taxon>
        <taxon>Bacillati</taxon>
        <taxon>Bacillota</taxon>
        <taxon>Bacilli</taxon>
        <taxon>Bacillales</taxon>
        <taxon>Paenibacillaceae</taxon>
        <taxon>Paenibacillus</taxon>
    </lineage>
</organism>
<dbReference type="CDD" id="cd06849">
    <property type="entry name" value="lipoyl_domain"/>
    <property type="match status" value="1"/>
</dbReference>
<dbReference type="PROSITE" id="PS51826">
    <property type="entry name" value="PSBD"/>
    <property type="match status" value="1"/>
</dbReference>
<dbReference type="SUPFAM" id="SSF47005">
    <property type="entry name" value="Peripheral subunit-binding domain of 2-oxo acid dehydrogenase complex"/>
    <property type="match status" value="1"/>
</dbReference>
<evidence type="ECO:0000256" key="5">
    <source>
        <dbReference type="ARBA" id="ARBA00023315"/>
    </source>
</evidence>
<name>A0A917CY30_9BACL</name>
<keyword evidence="5 6" id="KW-0012">Acyltransferase</keyword>
<dbReference type="Gene3D" id="3.30.559.10">
    <property type="entry name" value="Chloramphenicol acetyltransferase-like domain"/>
    <property type="match status" value="1"/>
</dbReference>
<dbReference type="SUPFAM" id="SSF52777">
    <property type="entry name" value="CoA-dependent acyltransferases"/>
    <property type="match status" value="1"/>
</dbReference>
<dbReference type="InterPro" id="IPR000089">
    <property type="entry name" value="Biotin_lipoyl"/>
</dbReference>
<dbReference type="InterPro" id="IPR004167">
    <property type="entry name" value="PSBD"/>
</dbReference>
<dbReference type="Proteomes" id="UP000637643">
    <property type="component" value="Unassembled WGS sequence"/>
</dbReference>
<dbReference type="InterPro" id="IPR036625">
    <property type="entry name" value="E3-bd_dom_sf"/>
</dbReference>
<feature type="domain" description="Lipoyl-binding" evidence="7">
    <location>
        <begin position="2"/>
        <end position="76"/>
    </location>
</feature>
<dbReference type="InterPro" id="IPR023213">
    <property type="entry name" value="CAT-like_dom_sf"/>
</dbReference>
<evidence type="ECO:0000259" key="8">
    <source>
        <dbReference type="PROSITE" id="PS51826"/>
    </source>
</evidence>
<dbReference type="FunFam" id="3.30.559.10:FF:000007">
    <property type="entry name" value="Dihydrolipoamide acetyltransferase component of pyruvate dehydrogenase complex"/>
    <property type="match status" value="1"/>
</dbReference>
<evidence type="ECO:0000256" key="2">
    <source>
        <dbReference type="ARBA" id="ARBA00007317"/>
    </source>
</evidence>
<feature type="domain" description="Peripheral subunit-binding (PSBD)" evidence="8">
    <location>
        <begin position="123"/>
        <end position="160"/>
    </location>
</feature>
<dbReference type="EC" id="2.3.1.-" evidence="6"/>
<proteinExistence type="inferred from homology"/>
<evidence type="ECO:0000259" key="7">
    <source>
        <dbReference type="PROSITE" id="PS50968"/>
    </source>
</evidence>
<dbReference type="SUPFAM" id="SSF51230">
    <property type="entry name" value="Single hybrid motif"/>
    <property type="match status" value="1"/>
</dbReference>
<dbReference type="Gene3D" id="2.40.50.100">
    <property type="match status" value="1"/>
</dbReference>
<dbReference type="GO" id="GO:0016407">
    <property type="term" value="F:acetyltransferase activity"/>
    <property type="evidence" value="ECO:0007669"/>
    <property type="project" value="TreeGrafter"/>
</dbReference>
<evidence type="ECO:0000256" key="6">
    <source>
        <dbReference type="RuleBase" id="RU003423"/>
    </source>
</evidence>